<dbReference type="PANTHER" id="PTHR11161">
    <property type="entry name" value="O-ACYLTRANSFERASE"/>
    <property type="match status" value="1"/>
</dbReference>
<dbReference type="AlphaFoldDB" id="A0A8J6L8T4"/>
<protein>
    <recommendedName>
        <fullName evidence="3">Nose resistant-to-fluoxetine protein N-terminal domain-containing protein</fullName>
    </recommendedName>
</protein>
<feature type="signal peptide" evidence="2">
    <location>
        <begin position="1"/>
        <end position="19"/>
    </location>
</feature>
<keyword evidence="2" id="KW-0732">Signal</keyword>
<evidence type="ECO:0000259" key="3">
    <source>
        <dbReference type="SMART" id="SM00703"/>
    </source>
</evidence>
<dbReference type="Proteomes" id="UP000719412">
    <property type="component" value="Unassembled WGS sequence"/>
</dbReference>
<keyword evidence="1" id="KW-0812">Transmembrane</keyword>
<accession>A0A8J6L8T4</accession>
<organism evidence="4 5">
    <name type="scientific">Tenebrio molitor</name>
    <name type="common">Yellow mealworm beetle</name>
    <dbReference type="NCBI Taxonomy" id="7067"/>
    <lineage>
        <taxon>Eukaryota</taxon>
        <taxon>Metazoa</taxon>
        <taxon>Ecdysozoa</taxon>
        <taxon>Arthropoda</taxon>
        <taxon>Hexapoda</taxon>
        <taxon>Insecta</taxon>
        <taxon>Pterygota</taxon>
        <taxon>Neoptera</taxon>
        <taxon>Endopterygota</taxon>
        <taxon>Coleoptera</taxon>
        <taxon>Polyphaga</taxon>
        <taxon>Cucujiformia</taxon>
        <taxon>Tenebrionidae</taxon>
        <taxon>Tenebrio</taxon>
    </lineage>
</organism>
<proteinExistence type="predicted"/>
<feature type="transmembrane region" description="Helical" evidence="1">
    <location>
        <begin position="331"/>
        <end position="349"/>
    </location>
</feature>
<name>A0A8J6L8T4_TENMO</name>
<feature type="transmembrane region" description="Helical" evidence="1">
    <location>
        <begin position="1025"/>
        <end position="1047"/>
    </location>
</feature>
<feature type="transmembrane region" description="Helical" evidence="1">
    <location>
        <begin position="987"/>
        <end position="1010"/>
    </location>
</feature>
<feature type="transmembrane region" description="Helical" evidence="1">
    <location>
        <begin position="910"/>
        <end position="933"/>
    </location>
</feature>
<feature type="transmembrane region" description="Helical" evidence="1">
    <location>
        <begin position="389"/>
        <end position="411"/>
    </location>
</feature>
<evidence type="ECO:0000313" key="5">
    <source>
        <dbReference type="Proteomes" id="UP000719412"/>
    </source>
</evidence>
<reference evidence="4" key="2">
    <citation type="submission" date="2021-08" db="EMBL/GenBank/DDBJ databases">
        <authorList>
            <person name="Eriksson T."/>
        </authorList>
    </citation>
    <scope>NUCLEOTIDE SEQUENCE</scope>
    <source>
        <strain evidence="4">Stoneville</strain>
        <tissue evidence="4">Whole head</tissue>
    </source>
</reference>
<dbReference type="PANTHER" id="PTHR11161:SF0">
    <property type="entry name" value="O-ACYLTRANSFERASE LIKE PROTEIN"/>
    <property type="match status" value="1"/>
</dbReference>
<feature type="domain" description="Nose resistant-to-fluoxetine protein N-terminal" evidence="3">
    <location>
        <begin position="543"/>
        <end position="665"/>
    </location>
</feature>
<dbReference type="SMART" id="SM00703">
    <property type="entry name" value="NRF"/>
    <property type="match status" value="2"/>
</dbReference>
<keyword evidence="1" id="KW-1133">Transmembrane helix</keyword>
<sequence>MLSIRFCIVFVAIPLCATAQNPILVQYYQSHVAQIRESLRVENISQDCSRQIDLYVTGLENREFWAWQMFDANTKFPSGLLAGNFYDLGNFDECLNVTSTEVLGKYCLGTIPVDPNGLATAKLGLTKGGQVRMLGNDPQFSGLHFAACIPHKCTAEDATRTYLLTTFDEKYCYSKETQPKLDGGAIATITILSVFLLLVILSTSYDLYLYYKGFKPGSDITVAFSFFTNGRKLIKSTTNPEQMLCLNGMKAISMMWIVMAHEYVNGSWGAVANYLIISEFIQERANMFVVGATIAVDTFFVIGGLVTVYTFLKATDKGVKFNIVLYYIHRYLRLTPAVAIVILIHATLLKHLGDGPLWSSIDDHLVESCRKHWWAALLYIQNYVHDEQAFTALSLWIICLAGGLACVYAGHGTMVSEYNKWSHSLYIAFNRPAWALAISGIIFLCVAGYGGPVNVFLSAPVFQFLSKISYAIYLVHYELILVRAASYKTEIMIEHFYVTVQDKKMKLSKCVLVVLFVIQKVACQVSYQEILNGIGVETTQQLSPQCQQDLNRTTVLTSLYWLMVDSSSRIPSGIERGNVVPMGNYDECLAIEEVPTKFCKAALQFNLPSDVPKLKRINTEAVGVAQKSEAVSIGLYYCVLKSCSTEDLDIIFNGFVKFDDGQCWSSDSGPALDAAAIIAITIFALFGAITLVSTLYDIYLNYRDLNPRFPVVIAFSMYTNGKKLFRLGNSQQLECLNGIKALSMLWVVLGHVYMAYVFVPLDNYIDVYNWLDSTYSQYIAGATVSVDTFLVIGGFLTIYTFQATMDKGVKFNVPLYYFHRYLRLTPALAAMLLAHAALFNYFGSGPLWQNTDAYLSKACRKYWWSTLLYVQNYANPDGTCIPQSWYLSVDMQLFLVSPIILVLMRQWPIWGYILLTILSVLSMVASFLIGWFFELDGQLSGNISGNITDYMEYYYMPTHTRMVPYLIGVMLGYAIYKMKTSGKTPKINTIVVILGWILSLGVMAACIYGGHTLQFTEYDKLANSFYISLMRPAWAIAICWVIFACVTDHGGPINQFLSLPIFQILSRLSYSIYLVHYSFIFMTNFYTRSSLHFSDYNAFHKFWGDLAFSLAIAVVWTLVFESPIIVLEKVLLKKGGESKGDKKSALV</sequence>
<feature type="transmembrane region" description="Helical" evidence="1">
    <location>
        <begin position="185"/>
        <end position="208"/>
    </location>
</feature>
<dbReference type="Pfam" id="PF01757">
    <property type="entry name" value="Acyl_transf_3"/>
    <property type="match status" value="2"/>
</dbReference>
<feature type="domain" description="Nose resistant-to-fluoxetine protein N-terminal" evidence="3">
    <location>
        <begin position="45"/>
        <end position="174"/>
    </location>
</feature>
<dbReference type="InterPro" id="IPR052728">
    <property type="entry name" value="O2_lipid_transport_reg"/>
</dbReference>
<dbReference type="Pfam" id="PF20146">
    <property type="entry name" value="NRF"/>
    <property type="match status" value="2"/>
</dbReference>
<feature type="transmembrane region" description="Helical" evidence="1">
    <location>
        <begin position="1106"/>
        <end position="1127"/>
    </location>
</feature>
<evidence type="ECO:0000256" key="2">
    <source>
        <dbReference type="SAM" id="SignalP"/>
    </source>
</evidence>
<comment type="caution">
    <text evidence="4">The sequence shown here is derived from an EMBL/GenBank/DDBJ whole genome shotgun (WGS) entry which is preliminary data.</text>
</comment>
<feature type="transmembrane region" description="Helical" evidence="1">
    <location>
        <begin position="821"/>
        <end position="842"/>
    </location>
</feature>
<keyword evidence="5" id="KW-1185">Reference proteome</keyword>
<dbReference type="GO" id="GO:0016747">
    <property type="term" value="F:acyltransferase activity, transferring groups other than amino-acyl groups"/>
    <property type="evidence" value="ECO:0007669"/>
    <property type="project" value="InterPro"/>
</dbReference>
<feature type="transmembrane region" description="Helical" evidence="1">
    <location>
        <begin position="953"/>
        <end position="975"/>
    </location>
</feature>
<keyword evidence="1" id="KW-0472">Membrane</keyword>
<feature type="transmembrane region" description="Helical" evidence="1">
    <location>
        <begin position="1068"/>
        <end position="1086"/>
    </location>
</feature>
<feature type="transmembrane region" description="Helical" evidence="1">
    <location>
        <begin position="432"/>
        <end position="450"/>
    </location>
</feature>
<evidence type="ECO:0000313" key="4">
    <source>
        <dbReference type="EMBL" id="KAH0812195.1"/>
    </source>
</evidence>
<feature type="transmembrane region" description="Helical" evidence="1">
    <location>
        <begin position="741"/>
        <end position="759"/>
    </location>
</feature>
<feature type="transmembrane region" description="Helical" evidence="1">
    <location>
        <begin position="885"/>
        <end position="903"/>
    </location>
</feature>
<dbReference type="InterPro" id="IPR002656">
    <property type="entry name" value="Acyl_transf_3_dom"/>
</dbReference>
<gene>
    <name evidence="4" type="ORF">GEV33_010595</name>
</gene>
<evidence type="ECO:0000256" key="1">
    <source>
        <dbReference type="SAM" id="Phobius"/>
    </source>
</evidence>
<feature type="transmembrane region" description="Helical" evidence="1">
    <location>
        <begin position="288"/>
        <end position="311"/>
    </location>
</feature>
<feature type="transmembrane region" description="Helical" evidence="1">
    <location>
        <begin position="779"/>
        <end position="801"/>
    </location>
</feature>
<dbReference type="EMBL" id="JABDTM020026227">
    <property type="protein sequence ID" value="KAH0812195.1"/>
    <property type="molecule type" value="Genomic_DNA"/>
</dbReference>
<dbReference type="InterPro" id="IPR006621">
    <property type="entry name" value="Nose-resist-to-fluoxetine_N"/>
</dbReference>
<reference evidence="4" key="1">
    <citation type="journal article" date="2020" name="J Insects Food Feed">
        <title>The yellow mealworm (Tenebrio molitor) genome: a resource for the emerging insects as food and feed industry.</title>
        <authorList>
            <person name="Eriksson T."/>
            <person name="Andere A."/>
            <person name="Kelstrup H."/>
            <person name="Emery V."/>
            <person name="Picard C."/>
        </authorList>
    </citation>
    <scope>NUCLEOTIDE SEQUENCE</scope>
    <source>
        <strain evidence="4">Stoneville</strain>
        <tissue evidence="4">Whole head</tissue>
    </source>
</reference>
<feature type="transmembrane region" description="Helical" evidence="1">
    <location>
        <begin position="674"/>
        <end position="699"/>
    </location>
</feature>
<feature type="transmembrane region" description="Helical" evidence="1">
    <location>
        <begin position="256"/>
        <end position="276"/>
    </location>
</feature>
<feature type="chain" id="PRO_5035192190" description="Nose resistant-to-fluoxetine protein N-terminal domain-containing protein" evidence="2">
    <location>
        <begin position="20"/>
        <end position="1147"/>
    </location>
</feature>